<comment type="similarity">
    <text evidence="7">Belongs to the purine/pyrimidine phosphoribosyltransferase family. PyrE subfamily.</text>
</comment>
<dbReference type="GO" id="GO:0019856">
    <property type="term" value="P:pyrimidine nucleobase biosynthetic process"/>
    <property type="evidence" value="ECO:0007669"/>
    <property type="project" value="InterPro"/>
</dbReference>
<evidence type="ECO:0000313" key="9">
    <source>
        <dbReference type="EMBL" id="MDO7786210.1"/>
    </source>
</evidence>
<comment type="subunit">
    <text evidence="7">Homodimer.</text>
</comment>
<evidence type="ECO:0000256" key="6">
    <source>
        <dbReference type="ARBA" id="ARBA00022975"/>
    </source>
</evidence>
<evidence type="ECO:0000313" key="10">
    <source>
        <dbReference type="Proteomes" id="UP001172911"/>
    </source>
</evidence>
<comment type="catalytic activity">
    <reaction evidence="7">
        <text>orotidine 5'-phosphate + diphosphate = orotate + 5-phospho-alpha-D-ribose 1-diphosphate</text>
        <dbReference type="Rhea" id="RHEA:10380"/>
        <dbReference type="ChEBI" id="CHEBI:30839"/>
        <dbReference type="ChEBI" id="CHEBI:33019"/>
        <dbReference type="ChEBI" id="CHEBI:57538"/>
        <dbReference type="ChEBI" id="CHEBI:58017"/>
        <dbReference type="EC" id="2.4.2.10"/>
    </reaction>
</comment>
<keyword evidence="5 7" id="KW-0460">Magnesium</keyword>
<dbReference type="Gene3D" id="3.40.50.2020">
    <property type="match status" value="1"/>
</dbReference>
<dbReference type="CDD" id="cd06223">
    <property type="entry name" value="PRTases_typeI"/>
    <property type="match status" value="1"/>
</dbReference>
<dbReference type="PANTHER" id="PTHR19278">
    <property type="entry name" value="OROTATE PHOSPHORIBOSYLTRANSFERASE"/>
    <property type="match status" value="1"/>
</dbReference>
<evidence type="ECO:0000259" key="8">
    <source>
        <dbReference type="Pfam" id="PF00156"/>
    </source>
</evidence>
<keyword evidence="10" id="KW-1185">Reference proteome</keyword>
<dbReference type="InterPro" id="IPR006273">
    <property type="entry name" value="Orotate_PRibTrfase_bac"/>
</dbReference>
<evidence type="ECO:0000256" key="5">
    <source>
        <dbReference type="ARBA" id="ARBA00022842"/>
    </source>
</evidence>
<evidence type="ECO:0000256" key="4">
    <source>
        <dbReference type="ARBA" id="ARBA00022679"/>
    </source>
</evidence>
<evidence type="ECO:0000256" key="7">
    <source>
        <dbReference type="HAMAP-Rule" id="MF_01208"/>
    </source>
</evidence>
<feature type="domain" description="Phosphoribosyltransferase" evidence="8">
    <location>
        <begin position="48"/>
        <end position="151"/>
    </location>
</feature>
<gene>
    <name evidence="7 9" type="primary">pyrE</name>
    <name evidence="9" type="ORF">P6N53_03105</name>
</gene>
<comment type="pathway">
    <text evidence="1 7">Pyrimidine metabolism; UMP biosynthesis via de novo pathway; UMP from orotate: step 1/2.</text>
</comment>
<dbReference type="GO" id="GO:0044205">
    <property type="term" value="P:'de novo' UMP biosynthetic process"/>
    <property type="evidence" value="ECO:0007669"/>
    <property type="project" value="UniProtKB-UniRule"/>
</dbReference>
<organism evidence="9 10">
    <name type="scientific">Desulforamulus aquiferis</name>
    <dbReference type="NCBI Taxonomy" id="1397668"/>
    <lineage>
        <taxon>Bacteria</taxon>
        <taxon>Bacillati</taxon>
        <taxon>Bacillota</taxon>
        <taxon>Clostridia</taxon>
        <taxon>Eubacteriales</taxon>
        <taxon>Peptococcaceae</taxon>
        <taxon>Desulforamulus</taxon>
    </lineage>
</organism>
<keyword evidence="6 7" id="KW-0665">Pyrimidine biosynthesis</keyword>
<dbReference type="Proteomes" id="UP001172911">
    <property type="component" value="Unassembled WGS sequence"/>
</dbReference>
<dbReference type="AlphaFoldDB" id="A0AAW7ZBP5"/>
<keyword evidence="4 7" id="KW-0808">Transferase</keyword>
<dbReference type="InterPro" id="IPR000836">
    <property type="entry name" value="PRTase_dom"/>
</dbReference>
<dbReference type="EMBL" id="JARPTC010000003">
    <property type="protein sequence ID" value="MDO7786210.1"/>
    <property type="molecule type" value="Genomic_DNA"/>
</dbReference>
<evidence type="ECO:0000256" key="1">
    <source>
        <dbReference type="ARBA" id="ARBA00004889"/>
    </source>
</evidence>
<accession>A0AAW7ZBP5</accession>
<dbReference type="InterPro" id="IPR023031">
    <property type="entry name" value="OPRT"/>
</dbReference>
<dbReference type="GO" id="GO:0000287">
    <property type="term" value="F:magnesium ion binding"/>
    <property type="evidence" value="ECO:0007669"/>
    <property type="project" value="UniProtKB-UniRule"/>
</dbReference>
<comment type="function">
    <text evidence="7">Catalyzes the transfer of a ribosyl phosphate group from 5-phosphoribose 1-diphosphate to orotate, leading to the formation of orotidine monophosphate (OMP).</text>
</comment>
<protein>
    <recommendedName>
        <fullName evidence="2 7">Orotate phosphoribosyltransferase</fullName>
        <shortName evidence="7">OPRT</shortName>
        <shortName evidence="7">OPRTase</shortName>
        <ecNumber evidence="2 7">2.4.2.10</ecNumber>
    </recommendedName>
</protein>
<feature type="binding site" evidence="7">
    <location>
        <position position="146"/>
    </location>
    <ligand>
        <name>orotate</name>
        <dbReference type="ChEBI" id="CHEBI:30839"/>
    </ligand>
</feature>
<keyword evidence="3 7" id="KW-0328">Glycosyltransferase</keyword>
<dbReference type="RefSeq" id="WP_304541098.1">
    <property type="nucleotide sequence ID" value="NZ_JARPTC010000003.1"/>
</dbReference>
<dbReference type="Pfam" id="PF00156">
    <property type="entry name" value="Pribosyltran"/>
    <property type="match status" value="1"/>
</dbReference>
<dbReference type="InterPro" id="IPR029057">
    <property type="entry name" value="PRTase-like"/>
</dbReference>
<reference evidence="9" key="2">
    <citation type="submission" date="2023-03" db="EMBL/GenBank/DDBJ databases">
        <authorList>
            <person name="Zhang Z."/>
        </authorList>
    </citation>
    <scope>NUCLEOTIDE SEQUENCE</scope>
    <source>
        <strain evidence="9">DSA</strain>
    </source>
</reference>
<comment type="caution">
    <text evidence="9">The sequence shown here is derived from an EMBL/GenBank/DDBJ whole genome shotgun (WGS) entry which is preliminary data.</text>
</comment>
<dbReference type="PANTHER" id="PTHR19278:SF9">
    <property type="entry name" value="URIDINE 5'-MONOPHOSPHATE SYNTHASE"/>
    <property type="match status" value="1"/>
</dbReference>
<dbReference type="HAMAP" id="MF_01208">
    <property type="entry name" value="PyrE"/>
    <property type="match status" value="1"/>
</dbReference>
<feature type="binding site" evidence="7">
    <location>
        <position position="118"/>
    </location>
    <ligand>
        <name>orotate</name>
        <dbReference type="ChEBI" id="CHEBI:30839"/>
    </ligand>
</feature>
<proteinExistence type="inferred from homology"/>
<comment type="cofactor">
    <cofactor evidence="7">
        <name>Mg(2+)</name>
        <dbReference type="ChEBI" id="CHEBI:18420"/>
    </cofactor>
</comment>
<evidence type="ECO:0000256" key="3">
    <source>
        <dbReference type="ARBA" id="ARBA00022676"/>
    </source>
</evidence>
<dbReference type="GO" id="GO:0004588">
    <property type="term" value="F:orotate phosphoribosyltransferase activity"/>
    <property type="evidence" value="ECO:0007669"/>
    <property type="project" value="UniProtKB-UniRule"/>
</dbReference>
<evidence type="ECO:0000256" key="2">
    <source>
        <dbReference type="ARBA" id="ARBA00011971"/>
    </source>
</evidence>
<dbReference type="EC" id="2.4.2.10" evidence="2 7"/>
<reference evidence="9" key="1">
    <citation type="journal article" date="2023" name="J. Hazard. Mater.">
        <title>Anaerobic biodegradation of pyrene and benzo[a]pyrene by a new sulfate-reducing Desulforamulus aquiferis strain DSA.</title>
        <authorList>
            <person name="Zhang Z."/>
            <person name="Sun J."/>
            <person name="Gong X."/>
            <person name="Wang C."/>
            <person name="Wang H."/>
        </authorList>
    </citation>
    <scope>NUCLEOTIDE SEQUENCE</scope>
    <source>
        <strain evidence="9">DSA</strain>
    </source>
</reference>
<dbReference type="NCBIfam" id="TIGR01367">
    <property type="entry name" value="pyrE_Therm"/>
    <property type="match status" value="1"/>
</dbReference>
<feature type="binding site" description="in other chain" evidence="7">
    <location>
        <begin position="114"/>
        <end position="122"/>
    </location>
    <ligand>
        <name>5-phospho-alpha-D-ribose 1-diphosphate</name>
        <dbReference type="ChEBI" id="CHEBI:58017"/>
        <note>ligand shared between dimeric partners</note>
    </ligand>
</feature>
<sequence length="191" mass="20568">MTREEVLDIFSKTEAMLTGHFRLTSGKHSNRYFQCAQVLQHPQYTGMLCQELAKDFADQGVQTVIGPAMGGIIVSYEVGRALGVRSIFTERENGKMALRRNFHIEPGEKVLVVEDVITTGGSVAEVIEVVKALGGEVVGVGVLVDRSNGKADLGVPTKALLTVTVETYEPDNCPLCAQGLPAIKPGSRQVP</sequence>
<dbReference type="SUPFAM" id="SSF53271">
    <property type="entry name" value="PRTase-like"/>
    <property type="match status" value="1"/>
</dbReference>
<name>A0AAW7ZBP5_9FIRM</name>
<comment type="caution">
    <text evidence="7">Lacks conserved residue(s) required for the propagation of feature annotation.</text>
</comment>